<dbReference type="EMBL" id="CP035544">
    <property type="protein sequence ID" value="QBA65128.1"/>
    <property type="molecule type" value="Genomic_DNA"/>
</dbReference>
<dbReference type="SUPFAM" id="SSF160574">
    <property type="entry name" value="BT0923-like"/>
    <property type="match status" value="1"/>
</dbReference>
<dbReference type="KEGG" id="mur:EQY75_11675"/>
<dbReference type="OrthoDB" id="943438at2"/>
<accession>A0A411EBW5</accession>
<gene>
    <name evidence="1" type="ORF">EQY75_11675</name>
</gene>
<sequence>MTLFIFFLFWGFTTQAQAKYEREFRIKKSEFPQKALELVNQRIKDARKIRYYKEIDSVTITFESKFKKDKLHYSVNFNSKGELEDIEIQISKVDIPSDVWSSIAEHLNGDCKKFKIRRLQQQYPLKNGLSAEKIINDAFQNLILPYINYELIVVCKRDSGREEFEYLFNAQGDFVSKRKSLPANYDHILY</sequence>
<reference evidence="1 2" key="1">
    <citation type="submission" date="2019-01" db="EMBL/GenBank/DDBJ databases">
        <title>Muriicola soli sp. nov., isolated from soil.</title>
        <authorList>
            <person name="Kang H.J."/>
            <person name="Kim S.B."/>
        </authorList>
    </citation>
    <scope>NUCLEOTIDE SEQUENCE [LARGE SCALE GENOMIC DNA]</scope>
    <source>
        <strain evidence="1 2">MMS17-SY002</strain>
    </source>
</reference>
<evidence type="ECO:0000313" key="2">
    <source>
        <dbReference type="Proteomes" id="UP000290889"/>
    </source>
</evidence>
<evidence type="ECO:0000313" key="1">
    <source>
        <dbReference type="EMBL" id="QBA65128.1"/>
    </source>
</evidence>
<organism evidence="1 2">
    <name type="scientific">Muriicola soli</name>
    <dbReference type="NCBI Taxonomy" id="2507538"/>
    <lineage>
        <taxon>Bacteria</taxon>
        <taxon>Pseudomonadati</taxon>
        <taxon>Bacteroidota</taxon>
        <taxon>Flavobacteriia</taxon>
        <taxon>Flavobacteriales</taxon>
        <taxon>Flavobacteriaceae</taxon>
        <taxon>Muriicola</taxon>
    </lineage>
</organism>
<dbReference type="Proteomes" id="UP000290889">
    <property type="component" value="Chromosome"/>
</dbReference>
<dbReference type="AlphaFoldDB" id="A0A411EBW5"/>
<keyword evidence="2" id="KW-1185">Reference proteome</keyword>
<name>A0A411EBW5_9FLAO</name>
<protein>
    <submittedName>
        <fullName evidence="1">Uncharacterized protein</fullName>
    </submittedName>
</protein>
<proteinExistence type="predicted"/>